<protein>
    <recommendedName>
        <fullName evidence="3">Beta-lactamase-inhibitor-like, PepSY-like</fullName>
    </recommendedName>
</protein>
<evidence type="ECO:0008006" key="3">
    <source>
        <dbReference type="Google" id="ProtNLM"/>
    </source>
</evidence>
<dbReference type="SUPFAM" id="SSF160574">
    <property type="entry name" value="BT0923-like"/>
    <property type="match status" value="1"/>
</dbReference>
<proteinExistence type="predicted"/>
<accession>A0A842IPZ7</accession>
<sequence length="195" mass="23202">MKLNFSMLCFSMVLFAQFSIGQTKNEREERIKISEFPELAIPVVQALPEACKRIKFYKETDGDKHSFEVKFKYNKQRYSLEFSEDGIIEDIEITTRFKRIEEKSKTEIERFLKQAFDKHKLIKIQKQFVYSVEKSASQFINEALSDASLLVPNFEIIAEVRQKKRREIREFTFNDKGLFKNSRILNPTSYEHVLY</sequence>
<organism evidence="1 2">
    <name type="scientific">Winogradskyella flava</name>
    <dbReference type="NCBI Taxonomy" id="1884876"/>
    <lineage>
        <taxon>Bacteria</taxon>
        <taxon>Pseudomonadati</taxon>
        <taxon>Bacteroidota</taxon>
        <taxon>Flavobacteriia</taxon>
        <taxon>Flavobacteriales</taxon>
        <taxon>Flavobacteriaceae</taxon>
        <taxon>Winogradskyella</taxon>
    </lineage>
</organism>
<reference evidence="1" key="1">
    <citation type="submission" date="2020-08" db="EMBL/GenBank/DDBJ databases">
        <title>Winogradskyella ouciana sp. nov., isolated from the hadal seawater of the Mariana Trench.</title>
        <authorList>
            <person name="He X."/>
        </authorList>
    </citation>
    <scope>NUCLEOTIDE SEQUENCE [LARGE SCALE GENOMIC DNA]</scope>
    <source>
        <strain evidence="1">KCTC 52348</strain>
    </source>
</reference>
<dbReference type="EMBL" id="JACLCP010000001">
    <property type="protein sequence ID" value="MBC2843577.1"/>
    <property type="molecule type" value="Genomic_DNA"/>
</dbReference>
<name>A0A842IPZ7_9FLAO</name>
<dbReference type="Proteomes" id="UP000533900">
    <property type="component" value="Unassembled WGS sequence"/>
</dbReference>
<dbReference type="AlphaFoldDB" id="A0A842IPZ7"/>
<dbReference type="RefSeq" id="WP_185787304.1">
    <property type="nucleotide sequence ID" value="NZ_CANMIT010000005.1"/>
</dbReference>
<comment type="caution">
    <text evidence="1">The sequence shown here is derived from an EMBL/GenBank/DDBJ whole genome shotgun (WGS) entry which is preliminary data.</text>
</comment>
<evidence type="ECO:0000313" key="1">
    <source>
        <dbReference type="EMBL" id="MBC2843577.1"/>
    </source>
</evidence>
<evidence type="ECO:0000313" key="2">
    <source>
        <dbReference type="Proteomes" id="UP000533900"/>
    </source>
</evidence>
<keyword evidence="2" id="KW-1185">Reference proteome</keyword>
<gene>
    <name evidence="1" type="ORF">H7F21_00600</name>
</gene>